<feature type="domain" description="Serine aminopeptidase S33" evidence="2">
    <location>
        <begin position="311"/>
        <end position="519"/>
    </location>
</feature>
<name>U6MM22_9EIME</name>
<evidence type="ECO:0000259" key="2">
    <source>
        <dbReference type="Pfam" id="PF12146"/>
    </source>
</evidence>
<sequence>MAQVANTPGANAAYSAQEKQEKNTENFSVGGVNSPVQQTLTKSGEPAEVRQLASGSSAAAATGAAAAAAAADKAAEGAASGAAEGAAAAAADAAATGAAQGAAAAAAAAADVAASGPAGTTTDASEEVRADAAAAAAEAAAEIAAENAAAGAARGAVEGAMEGATAGAPLAAAAAAAAADAAADEAAAKRSSVDVRIPYERPRSRKLNRTSSYQCHVDMAGWLQAFPHMTLSDLGPGFAADSFCNGQGLRLATYAWRQTRKAPKAAVVLFHSYTSYALFDFLRHQPPEGDKLEDAKQEEENWVPKFHGSWIEAFYQLGMNVYAMDHQSHGRSEGWRQWRCNVSKFDYLVDDGIQFLSETVCGDPQLPEDVPIVLVGYSMGGNVVIQCLGRIYTCEKLLAIKSRVTQAVLLAPLIKIKLDWKTKLMLMINRSLISCWLPNLRFSRAENSGDCPFLGWWYDKDPFTYSGRTKSRMVAALFDASRKLPRILRGFPPQLKLLCLQGTHDQTVDFHAPLKLYESPVKLDLLYLCGWSHYIPKQSGADRLIDLVTTWMVKTLGGKVHPLSPHAKLFSLTKSATAELAAS</sequence>
<dbReference type="GeneID" id="25470546"/>
<dbReference type="RefSeq" id="XP_013433513.1">
    <property type="nucleotide sequence ID" value="XM_013578059.1"/>
</dbReference>
<dbReference type="EMBL" id="HG723042">
    <property type="protein sequence ID" value="CDJ65046.1"/>
    <property type="molecule type" value="Genomic_DNA"/>
</dbReference>
<dbReference type="VEuPathDB" id="ToxoDB:ENH_00003520"/>
<proteinExistence type="predicted"/>
<accession>U6MM22</accession>
<dbReference type="Pfam" id="PF12146">
    <property type="entry name" value="Hydrolase_4"/>
    <property type="match status" value="1"/>
</dbReference>
<dbReference type="InterPro" id="IPR051044">
    <property type="entry name" value="MAG_DAG_Lipase"/>
</dbReference>
<dbReference type="SUPFAM" id="SSF53474">
    <property type="entry name" value="alpha/beta-Hydrolases"/>
    <property type="match status" value="1"/>
</dbReference>
<dbReference type="InterPro" id="IPR022742">
    <property type="entry name" value="Hydrolase_4"/>
</dbReference>
<feature type="region of interest" description="Disordered" evidence="1">
    <location>
        <begin position="1"/>
        <end position="56"/>
    </location>
</feature>
<evidence type="ECO:0000256" key="1">
    <source>
        <dbReference type="SAM" id="MobiDB-lite"/>
    </source>
</evidence>
<dbReference type="PANTHER" id="PTHR11614">
    <property type="entry name" value="PHOSPHOLIPASE-RELATED"/>
    <property type="match status" value="1"/>
</dbReference>
<dbReference type="OrthoDB" id="347651at2759"/>
<dbReference type="Proteomes" id="UP000030754">
    <property type="component" value="Unassembled WGS sequence"/>
</dbReference>
<gene>
    <name evidence="3" type="ORF">ENH_00003520</name>
</gene>
<reference evidence="3" key="2">
    <citation type="submission" date="2013-10" db="EMBL/GenBank/DDBJ databases">
        <authorList>
            <person name="Aslett M."/>
        </authorList>
    </citation>
    <scope>NUCLEOTIDE SEQUENCE [LARGE SCALE GENOMIC DNA]</scope>
    <source>
        <strain evidence="3">Houghton</strain>
    </source>
</reference>
<dbReference type="AlphaFoldDB" id="U6MM22"/>
<organism evidence="3 4">
    <name type="scientific">Eimeria necatrix</name>
    <dbReference type="NCBI Taxonomy" id="51315"/>
    <lineage>
        <taxon>Eukaryota</taxon>
        <taxon>Sar</taxon>
        <taxon>Alveolata</taxon>
        <taxon>Apicomplexa</taxon>
        <taxon>Conoidasida</taxon>
        <taxon>Coccidia</taxon>
        <taxon>Eucoccidiorida</taxon>
        <taxon>Eimeriorina</taxon>
        <taxon>Eimeriidae</taxon>
        <taxon>Eimeria</taxon>
    </lineage>
</organism>
<protein>
    <submittedName>
        <fullName evidence="3">Acylglycerol lipase, putative</fullName>
    </submittedName>
</protein>
<dbReference type="InterPro" id="IPR029058">
    <property type="entry name" value="AB_hydrolase_fold"/>
</dbReference>
<keyword evidence="4" id="KW-1185">Reference proteome</keyword>
<evidence type="ECO:0000313" key="4">
    <source>
        <dbReference type="Proteomes" id="UP000030754"/>
    </source>
</evidence>
<reference evidence="3" key="1">
    <citation type="submission" date="2013-10" db="EMBL/GenBank/DDBJ databases">
        <title>Genomic analysis of the causative agents of coccidiosis in chickens.</title>
        <authorList>
            <person name="Reid A.J."/>
            <person name="Blake D."/>
            <person name="Billington K."/>
            <person name="Browne H."/>
            <person name="Dunn M."/>
            <person name="Hung S."/>
            <person name="Kawahara F."/>
            <person name="Miranda-Saavedra D."/>
            <person name="Mourier T."/>
            <person name="Nagra H."/>
            <person name="Otto T.D."/>
            <person name="Rawlings N."/>
            <person name="Sanchez A."/>
            <person name="Sanders M."/>
            <person name="Subramaniam C."/>
            <person name="Tay Y."/>
            <person name="Dear P."/>
            <person name="Doerig C."/>
            <person name="Gruber A."/>
            <person name="Parkinson J."/>
            <person name="Shirley M."/>
            <person name="Wan K.L."/>
            <person name="Berriman M."/>
            <person name="Tomley F."/>
            <person name="Pain A."/>
        </authorList>
    </citation>
    <scope>NUCLEOTIDE SEQUENCE [LARGE SCALE GENOMIC DNA]</scope>
    <source>
        <strain evidence="3">Houghton</strain>
    </source>
</reference>
<dbReference type="Gene3D" id="3.40.50.1820">
    <property type="entry name" value="alpha/beta hydrolase"/>
    <property type="match status" value="1"/>
</dbReference>
<evidence type="ECO:0000313" key="3">
    <source>
        <dbReference type="EMBL" id="CDJ65046.1"/>
    </source>
</evidence>